<protein>
    <submittedName>
        <fullName evidence="2">Uncharacterized protein</fullName>
    </submittedName>
</protein>
<evidence type="ECO:0000256" key="1">
    <source>
        <dbReference type="SAM" id="MobiDB-lite"/>
    </source>
</evidence>
<feature type="region of interest" description="Disordered" evidence="1">
    <location>
        <begin position="1071"/>
        <end position="1096"/>
    </location>
</feature>
<reference evidence="2 3" key="1">
    <citation type="submission" date="2024-04" db="EMBL/GenBank/DDBJ databases">
        <title>Tritrichomonas musculus Genome.</title>
        <authorList>
            <person name="Alves-Ferreira E."/>
            <person name="Grigg M."/>
            <person name="Lorenzi H."/>
            <person name="Galac M."/>
        </authorList>
    </citation>
    <scope>NUCLEOTIDE SEQUENCE [LARGE SCALE GENOMIC DNA]</scope>
    <source>
        <strain evidence="2 3">EAF2021</strain>
    </source>
</reference>
<feature type="compositionally biased region" description="Polar residues" evidence="1">
    <location>
        <begin position="950"/>
        <end position="971"/>
    </location>
</feature>
<dbReference type="EMBL" id="JAPFFF010000029">
    <property type="protein sequence ID" value="KAK8846054.1"/>
    <property type="molecule type" value="Genomic_DNA"/>
</dbReference>
<feature type="region of interest" description="Disordered" evidence="1">
    <location>
        <begin position="895"/>
        <end position="933"/>
    </location>
</feature>
<organism evidence="2 3">
    <name type="scientific">Tritrichomonas musculus</name>
    <dbReference type="NCBI Taxonomy" id="1915356"/>
    <lineage>
        <taxon>Eukaryota</taxon>
        <taxon>Metamonada</taxon>
        <taxon>Parabasalia</taxon>
        <taxon>Tritrichomonadida</taxon>
        <taxon>Tritrichomonadidae</taxon>
        <taxon>Tritrichomonas</taxon>
    </lineage>
</organism>
<feature type="compositionally biased region" description="Polar residues" evidence="1">
    <location>
        <begin position="1149"/>
        <end position="1160"/>
    </location>
</feature>
<evidence type="ECO:0000313" key="3">
    <source>
        <dbReference type="Proteomes" id="UP001470230"/>
    </source>
</evidence>
<dbReference type="Proteomes" id="UP001470230">
    <property type="component" value="Unassembled WGS sequence"/>
</dbReference>
<name>A0ABR2HGB8_9EUKA</name>
<feature type="region of interest" description="Disordered" evidence="1">
    <location>
        <begin position="1149"/>
        <end position="1176"/>
    </location>
</feature>
<feature type="compositionally biased region" description="Low complexity" evidence="1">
    <location>
        <begin position="922"/>
        <end position="931"/>
    </location>
</feature>
<feature type="region of interest" description="Disordered" evidence="1">
    <location>
        <begin position="950"/>
        <end position="1011"/>
    </location>
</feature>
<sequence>MDFSKSISNAFVPTNHFLQQFRNKNSQLQDDQRMELNQMANCINLIKNGGEEMDIYNSIRHVIQHLQFLDSEDSIAIGPSVLNYALEFNCIELAAISMHLLGILVNNSIQKDTFKPIFEEFINKSILQIDYITELSLGPLSYPIEDFIFCFISISKETFDFSINNGLIDTIIKRPFPNQTDNFDQMQIYLHLIFSITKKIEIESQEKEYESQKPKFESLLIEVYKKVSMAMNFQIPQLYDICLLIYSIIFDFEVKNTLSIHCRQLFENFFQTYSTTLYDNCKNLYNFLKILLMLSKTSFSHELLVKYDIFKLIYPYILVDINDMEKLYNKNEIEISWKIAANFISKKPDQVKNAILNHIAARAIEICEIGTIEMKCFVISFLSNILLCSYDEEAFKFCNDNDVLEKLLLLVECVPEKYSSNIVKSICNLIDTPAIPQKIKLTLFYPVRTDEIHDTLTEFVENTSIEESKNKGLNIMYFLDEQMNSSDDLNEEEEEFIDSNFICLCSDSGPNETIKIDEKDDQTLDLLCKGKKLWINNSQISFRVDSKSVSLKQYPQLVLNYRPRLFERPYYSLYVFPRLIEKIQDQFFDILYIDMKISEDFSMPIFSIPIRTKEFSYNYKSLFDIIQNEIGFDISFENIYLGSTEIIEGTIGDIIQKVKDSSQNISVKCKLTDQSIEKINERIILVNQILDFESDYVLGLNNQYSSDNQSKLQIDRHTSFLNSLHSSFCGYATQVGWNFLNSFNINNENDKTSSEVIGKLINIIPTQLKELFQNLLSFTPLCHPDYFFITQSIKILNEVNSKNSSNSINNYESLLIEEEEEDKNSINPQNINDRNEIDNILAQNIDDYSMSTDEFVSTVEHILGQKDDIKIYKNYDDENRKRRKPAYDNLDAENNFLFDNPINKGETEGEKGSNLSPKNALNEPYKYNNDNKNNKEVDYSRFFLFGKSNSNSSNEDYSKSPTNFLFSPSTTPKKRTKLSFNSSVKSTPVSGQYNAQSPLNNKTEKEDKTPLKRRIKLDSSKKYAYTPEERRFKAKQISKFINSKKDFQLDNITPIFSNQVRTNKLNNAVTKRDKGPHIYPRQNEHQNDINPEYPRYSIEDRDQGENLSSLDQSNQSTEIFDFNIDDEFKLDNKEKQEYSYRKALNATFSPLSDKQPNDIYTNEKENRKGISKNKNRVKTVKFNQDDF</sequence>
<keyword evidence="3" id="KW-1185">Reference proteome</keyword>
<gene>
    <name evidence="2" type="ORF">M9Y10_020055</name>
</gene>
<evidence type="ECO:0000313" key="2">
    <source>
        <dbReference type="EMBL" id="KAK8846054.1"/>
    </source>
</evidence>
<proteinExistence type="predicted"/>
<feature type="compositionally biased region" description="Basic and acidic residues" evidence="1">
    <location>
        <begin position="1071"/>
        <end position="1087"/>
    </location>
</feature>
<feature type="compositionally biased region" description="Polar residues" evidence="1">
    <location>
        <begin position="978"/>
        <end position="1001"/>
    </location>
</feature>
<accession>A0ABR2HGB8</accession>
<comment type="caution">
    <text evidence="2">The sequence shown here is derived from an EMBL/GenBank/DDBJ whole genome shotgun (WGS) entry which is preliminary data.</text>
</comment>
<feature type="compositionally biased region" description="Basic and acidic residues" evidence="1">
    <location>
        <begin position="1002"/>
        <end position="1011"/>
    </location>
</feature>